<evidence type="ECO:0000256" key="1">
    <source>
        <dbReference type="ARBA" id="ARBA00022741"/>
    </source>
</evidence>
<reference evidence="6" key="1">
    <citation type="submission" date="2016-11" db="EMBL/GenBank/DDBJ databases">
        <authorList>
            <person name="Varghese N."/>
            <person name="Submissions S."/>
        </authorList>
    </citation>
    <scope>NUCLEOTIDE SEQUENCE [LARGE SCALE GENOMIC DNA]</scope>
    <source>
        <strain evidence="6">DSM 29326</strain>
    </source>
</reference>
<dbReference type="InterPro" id="IPR029000">
    <property type="entry name" value="Cyclophilin-like_dom_sf"/>
</dbReference>
<dbReference type="InterPro" id="IPR010016">
    <property type="entry name" value="PxpB"/>
</dbReference>
<dbReference type="SMART" id="SM00796">
    <property type="entry name" value="AHS1"/>
    <property type="match status" value="1"/>
</dbReference>
<feature type="domain" description="Carboxyltransferase" evidence="4">
    <location>
        <begin position="10"/>
        <end position="211"/>
    </location>
</feature>
<organism evidence="5 6">
    <name type="scientific">Loktanella atrilutea</name>
    <dbReference type="NCBI Taxonomy" id="366533"/>
    <lineage>
        <taxon>Bacteria</taxon>
        <taxon>Pseudomonadati</taxon>
        <taxon>Pseudomonadota</taxon>
        <taxon>Alphaproteobacteria</taxon>
        <taxon>Rhodobacterales</taxon>
        <taxon>Roseobacteraceae</taxon>
        <taxon>Loktanella</taxon>
    </lineage>
</organism>
<dbReference type="OrthoDB" id="9778567at2"/>
<keyword evidence="1" id="KW-0547">Nucleotide-binding</keyword>
<evidence type="ECO:0000259" key="4">
    <source>
        <dbReference type="SMART" id="SM00796"/>
    </source>
</evidence>
<keyword evidence="6" id="KW-1185">Reference proteome</keyword>
<evidence type="ECO:0000256" key="3">
    <source>
        <dbReference type="ARBA" id="ARBA00022840"/>
    </source>
</evidence>
<dbReference type="PANTHER" id="PTHR34698">
    <property type="entry name" value="5-OXOPROLINASE SUBUNIT B"/>
    <property type="match status" value="1"/>
</dbReference>
<dbReference type="STRING" id="366533.SAMN05444339_1011033"/>
<name>A0A1M4VCD3_LOKAT</name>
<dbReference type="PANTHER" id="PTHR34698:SF2">
    <property type="entry name" value="5-OXOPROLINASE SUBUNIT B"/>
    <property type="match status" value="1"/>
</dbReference>
<dbReference type="Pfam" id="PF02682">
    <property type="entry name" value="CT_C_D"/>
    <property type="match status" value="1"/>
</dbReference>
<dbReference type="Gene3D" id="2.40.100.10">
    <property type="entry name" value="Cyclophilin-like"/>
    <property type="match status" value="1"/>
</dbReference>
<sequence>MTRDETQAMAQILPLGQDGILVRFGDGFRAAPQRAQAFGDRVRRADVSGVTEVATSLASVLVRFRPDAVSRSNLTARLQGLSSENDTRDAAVPTRLWTIPASFGGDSGPQLAETADLAGLSEAAAVEALTSVEVGVLAIGFAPGQPYLGFLPEAWDMPRQRDLTPQVPAGALVVALRQLVLFANPSPTGWRWIGSCAFAPFRADRAEPFALRAGDRIRFARTDASEIAALRDAPDGLGGATCADPA</sequence>
<dbReference type="RefSeq" id="WP_072856053.1">
    <property type="nucleotide sequence ID" value="NZ_FQUE01000001.1"/>
</dbReference>
<accession>A0A1M4VCD3</accession>
<dbReference type="GO" id="GO:0005524">
    <property type="term" value="F:ATP binding"/>
    <property type="evidence" value="ECO:0007669"/>
    <property type="project" value="UniProtKB-KW"/>
</dbReference>
<dbReference type="AlphaFoldDB" id="A0A1M4VCD3"/>
<dbReference type="InterPro" id="IPR003833">
    <property type="entry name" value="CT_C_D"/>
</dbReference>
<dbReference type="EMBL" id="FQUE01000001">
    <property type="protein sequence ID" value="SHE66622.1"/>
    <property type="molecule type" value="Genomic_DNA"/>
</dbReference>
<dbReference type="Gene3D" id="3.30.1360.40">
    <property type="match status" value="1"/>
</dbReference>
<keyword evidence="2" id="KW-0378">Hydrolase</keyword>
<evidence type="ECO:0000313" key="6">
    <source>
        <dbReference type="Proteomes" id="UP000183987"/>
    </source>
</evidence>
<evidence type="ECO:0000313" key="5">
    <source>
        <dbReference type="EMBL" id="SHE66622.1"/>
    </source>
</evidence>
<dbReference type="Proteomes" id="UP000183987">
    <property type="component" value="Unassembled WGS sequence"/>
</dbReference>
<dbReference type="GO" id="GO:0016787">
    <property type="term" value="F:hydrolase activity"/>
    <property type="evidence" value="ECO:0007669"/>
    <property type="project" value="UniProtKB-KW"/>
</dbReference>
<proteinExistence type="predicted"/>
<gene>
    <name evidence="5" type="ORF">SAMN05444339_1011033</name>
</gene>
<dbReference type="SUPFAM" id="SSF160467">
    <property type="entry name" value="PH0987 N-terminal domain-like"/>
    <property type="match status" value="1"/>
</dbReference>
<keyword evidence="3" id="KW-0067">ATP-binding</keyword>
<protein>
    <submittedName>
        <fullName evidence="5">Sensor histidine kinase inhibitor, KipI family</fullName>
    </submittedName>
</protein>
<dbReference type="SUPFAM" id="SSF50891">
    <property type="entry name" value="Cyclophilin-like"/>
    <property type="match status" value="1"/>
</dbReference>
<evidence type="ECO:0000256" key="2">
    <source>
        <dbReference type="ARBA" id="ARBA00022801"/>
    </source>
</evidence>